<accession>A0A143Y7P0</accession>
<dbReference type="Proteomes" id="UP000242754">
    <property type="component" value="Unassembled WGS sequence"/>
</dbReference>
<reference evidence="1 2" key="1">
    <citation type="submission" date="2016-02" db="EMBL/GenBank/DDBJ databases">
        <authorList>
            <person name="Wen L."/>
            <person name="He K."/>
            <person name="Yang H."/>
        </authorList>
    </citation>
    <scope>NUCLEOTIDE SEQUENCE [LARGE SCALE GENOMIC DNA]</scope>
    <source>
        <strain evidence="1">Trichococcus palustris</strain>
    </source>
</reference>
<dbReference type="RefSeq" id="WP_087030877.1">
    <property type="nucleotide sequence ID" value="NZ_FJNE01000001.1"/>
</dbReference>
<dbReference type="STRING" id="140314.SAMN04488076_103215"/>
<evidence type="ECO:0000313" key="1">
    <source>
        <dbReference type="EMBL" id="CZQ83948.1"/>
    </source>
</evidence>
<sequence>MAADPLYAQLTGTLTAAIAGKDLVLALYNSTTFTLLAVAGQQGLTINRDKDTFEVTSKDSNGWKEFIGGLNEWSIDNDGIYVRSDATHAALKEAFTSGAPILVKVVNIKTSKDMFGGLAILNSYPIEAPYDDAVTYTIGLQGTGELVDLADVASTITP</sequence>
<name>A0A143Y7P0_9LACT</name>
<dbReference type="AlphaFoldDB" id="A0A143Y7P0"/>
<gene>
    <name evidence="1" type="ORF">Tpal_507</name>
</gene>
<dbReference type="EMBL" id="FJNE01000001">
    <property type="protein sequence ID" value="CZQ83948.1"/>
    <property type="molecule type" value="Genomic_DNA"/>
</dbReference>
<dbReference type="OrthoDB" id="3194804at2"/>
<dbReference type="NCBIfam" id="TIGR02126">
    <property type="entry name" value="phgtail_TP901_1"/>
    <property type="match status" value="1"/>
</dbReference>
<organism evidence="1 2">
    <name type="scientific">Trichococcus palustris</name>
    <dbReference type="NCBI Taxonomy" id="140314"/>
    <lineage>
        <taxon>Bacteria</taxon>
        <taxon>Bacillati</taxon>
        <taxon>Bacillota</taxon>
        <taxon>Bacilli</taxon>
        <taxon>Lactobacillales</taxon>
        <taxon>Carnobacteriaceae</taxon>
        <taxon>Trichococcus</taxon>
    </lineage>
</organism>
<dbReference type="InterPro" id="IPR011855">
    <property type="entry name" value="Phgtail_TP901_1"/>
</dbReference>
<dbReference type="Gene3D" id="4.10.410.40">
    <property type="match status" value="1"/>
</dbReference>
<evidence type="ECO:0000313" key="2">
    <source>
        <dbReference type="Proteomes" id="UP000242754"/>
    </source>
</evidence>
<dbReference type="Pfam" id="PF06199">
    <property type="entry name" value="Phage_tail_2"/>
    <property type="match status" value="1"/>
</dbReference>
<proteinExistence type="predicted"/>
<protein>
    <submittedName>
        <fullName evidence="1">Phage major tail protein tp901-1</fullName>
    </submittedName>
</protein>
<keyword evidence="2" id="KW-1185">Reference proteome</keyword>